<comment type="cofactor">
    <cofactor evidence="6 8">
        <name>Mg(2+)</name>
        <dbReference type="ChEBI" id="CHEBI:18420"/>
    </cofactor>
</comment>
<dbReference type="CDD" id="cd06852">
    <property type="entry name" value="GT_MraY"/>
    <property type="match status" value="1"/>
</dbReference>
<dbReference type="GO" id="GO:0046872">
    <property type="term" value="F:metal ion binding"/>
    <property type="evidence" value="ECO:0007669"/>
    <property type="project" value="UniProtKB-KW"/>
</dbReference>
<dbReference type="EC" id="2.7.8.13" evidence="6 7"/>
<keyword evidence="6" id="KW-0131">Cell cycle</keyword>
<evidence type="ECO:0000313" key="10">
    <source>
        <dbReference type="Proteomes" id="UP000316925"/>
    </source>
</evidence>
<evidence type="ECO:0000256" key="7">
    <source>
        <dbReference type="NCBIfam" id="TIGR00445"/>
    </source>
</evidence>
<feature type="transmembrane region" description="Helical" evidence="6">
    <location>
        <begin position="274"/>
        <end position="295"/>
    </location>
</feature>
<dbReference type="InterPro" id="IPR003524">
    <property type="entry name" value="PNAcMuramoyl-5peptid_Trfase"/>
</dbReference>
<evidence type="ECO:0000256" key="1">
    <source>
        <dbReference type="ARBA" id="ARBA00004141"/>
    </source>
</evidence>
<gene>
    <name evidence="6 9" type="primary">mraY</name>
    <name evidence="9" type="ORF">E3J33_03830</name>
</gene>
<evidence type="ECO:0000256" key="5">
    <source>
        <dbReference type="ARBA" id="ARBA00023136"/>
    </source>
</evidence>
<dbReference type="GO" id="GO:0009252">
    <property type="term" value="P:peptidoglycan biosynthetic process"/>
    <property type="evidence" value="ECO:0007669"/>
    <property type="project" value="UniProtKB-UniRule"/>
</dbReference>
<comment type="pathway">
    <text evidence="6">Cell wall biogenesis; peptidoglycan biosynthesis.</text>
</comment>
<comment type="function">
    <text evidence="6">Catalyzes the initial step of the lipid cycle reactions in the biosynthesis of the cell wall peptidoglycan: transfers peptidoglycan precursor phospho-MurNAc-pentapeptide from UDP-MurNAc-pentapeptide onto the lipid carrier undecaprenyl phosphate, yielding undecaprenyl-pyrophosphoryl-MurNAc-pentapeptide, known as lipid I.</text>
</comment>
<comment type="catalytic activity">
    <reaction evidence="6">
        <text>UDP-N-acetyl-alpha-D-muramoyl-L-alanyl-gamma-D-glutamyl-meso-2,6-diaminopimeloyl-D-alanyl-D-alanine + di-trans,octa-cis-undecaprenyl phosphate = di-trans,octa-cis-undecaprenyl diphospho-N-acetyl-alpha-D-muramoyl-L-alanyl-D-glutamyl-meso-2,6-diaminopimeloyl-D-alanyl-D-alanine + UMP</text>
        <dbReference type="Rhea" id="RHEA:28386"/>
        <dbReference type="ChEBI" id="CHEBI:57865"/>
        <dbReference type="ChEBI" id="CHEBI:60392"/>
        <dbReference type="ChEBI" id="CHEBI:61386"/>
        <dbReference type="ChEBI" id="CHEBI:61387"/>
        <dbReference type="EC" id="2.7.8.13"/>
    </reaction>
</comment>
<dbReference type="Pfam" id="PF00953">
    <property type="entry name" value="Glycos_transf_4"/>
    <property type="match status" value="1"/>
</dbReference>
<keyword evidence="6 8" id="KW-0460">Magnesium</keyword>
<comment type="subcellular location">
    <subcellularLocation>
        <location evidence="6">Cell membrane</location>
        <topology evidence="6">Multi-pass membrane protein</topology>
    </subcellularLocation>
    <subcellularLocation>
        <location evidence="1">Membrane</location>
        <topology evidence="1">Multi-pass membrane protein</topology>
    </subcellularLocation>
</comment>
<feature type="transmembrane region" description="Helical" evidence="6">
    <location>
        <begin position="58"/>
        <end position="78"/>
    </location>
</feature>
<dbReference type="NCBIfam" id="TIGR00445">
    <property type="entry name" value="mraY"/>
    <property type="match status" value="1"/>
</dbReference>
<keyword evidence="4 6" id="KW-1133">Transmembrane helix</keyword>
<keyword evidence="6" id="KW-0961">Cell wall biogenesis/degradation</keyword>
<dbReference type="InterPro" id="IPR000715">
    <property type="entry name" value="Glycosyl_transferase_4"/>
</dbReference>
<feature type="transmembrane region" description="Helical" evidence="6">
    <location>
        <begin position="121"/>
        <end position="139"/>
    </location>
</feature>
<keyword evidence="6" id="KW-0132">Cell division</keyword>
<feature type="transmembrane region" description="Helical" evidence="6">
    <location>
        <begin position="6"/>
        <end position="26"/>
    </location>
</feature>
<comment type="caution">
    <text evidence="9">The sequence shown here is derived from an EMBL/GenBank/DDBJ whole genome shotgun (WGS) entry which is preliminary data.</text>
</comment>
<comment type="similarity">
    <text evidence="6">Belongs to the glycosyltransferase 4 family. MraY subfamily.</text>
</comment>
<keyword evidence="6 8" id="KW-0479">Metal-binding</keyword>
<proteinExistence type="inferred from homology"/>
<feature type="binding site" evidence="8">
    <location>
        <position position="176"/>
    </location>
    <ligand>
        <name>Mg(2+)</name>
        <dbReference type="ChEBI" id="CHEBI:18420"/>
    </ligand>
</feature>
<dbReference type="EMBL" id="SOIJ01000214">
    <property type="protein sequence ID" value="TET92413.1"/>
    <property type="molecule type" value="Genomic_DNA"/>
</dbReference>
<dbReference type="GO" id="GO:0008360">
    <property type="term" value="P:regulation of cell shape"/>
    <property type="evidence" value="ECO:0007669"/>
    <property type="project" value="UniProtKB-KW"/>
</dbReference>
<keyword evidence="6" id="KW-0573">Peptidoglycan synthesis</keyword>
<evidence type="ECO:0000256" key="6">
    <source>
        <dbReference type="HAMAP-Rule" id="MF_00038"/>
    </source>
</evidence>
<dbReference type="HAMAP" id="MF_00038">
    <property type="entry name" value="MraY"/>
    <property type="match status" value="1"/>
</dbReference>
<dbReference type="Proteomes" id="UP000316925">
    <property type="component" value="Unassembled WGS sequence"/>
</dbReference>
<feature type="transmembrane region" description="Helical" evidence="6">
    <location>
        <begin position="322"/>
        <end position="341"/>
    </location>
</feature>
<dbReference type="GO" id="GO:0071555">
    <property type="term" value="P:cell wall organization"/>
    <property type="evidence" value="ECO:0007669"/>
    <property type="project" value="UniProtKB-KW"/>
</dbReference>
<organism evidence="9 10">
    <name type="scientific">Aerophobetes bacterium</name>
    <dbReference type="NCBI Taxonomy" id="2030807"/>
    <lineage>
        <taxon>Bacteria</taxon>
        <taxon>Candidatus Aerophobota</taxon>
    </lineage>
</organism>
<feature type="transmembrane region" description="Helical" evidence="6">
    <location>
        <begin position="84"/>
        <end position="101"/>
    </location>
</feature>
<dbReference type="PANTHER" id="PTHR22926:SF5">
    <property type="entry name" value="PHOSPHO-N-ACETYLMURAMOYL-PENTAPEPTIDE-TRANSFERASE HOMOLOG"/>
    <property type="match status" value="1"/>
</dbReference>
<feature type="transmembrane region" description="Helical" evidence="6">
    <location>
        <begin position="183"/>
        <end position="203"/>
    </location>
</feature>
<evidence type="ECO:0000313" key="9">
    <source>
        <dbReference type="EMBL" id="TET92413.1"/>
    </source>
</evidence>
<dbReference type="GO" id="GO:0005886">
    <property type="term" value="C:plasma membrane"/>
    <property type="evidence" value="ECO:0007669"/>
    <property type="project" value="UniProtKB-SubCell"/>
</dbReference>
<reference evidence="9 10" key="1">
    <citation type="submission" date="2019-03" db="EMBL/GenBank/DDBJ databases">
        <title>Metabolic potential of uncultured bacteria and archaea associated with petroleum seepage in deep-sea sediments.</title>
        <authorList>
            <person name="Dong X."/>
            <person name="Hubert C."/>
        </authorList>
    </citation>
    <scope>NUCLEOTIDE SEQUENCE [LARGE SCALE GENOMIC DNA]</scope>
    <source>
        <strain evidence="9">E29_bin28</strain>
    </source>
</reference>
<dbReference type="PANTHER" id="PTHR22926">
    <property type="entry name" value="PHOSPHO-N-ACETYLMURAMOYL-PENTAPEPTIDE-TRANSFERASE"/>
    <property type="match status" value="1"/>
</dbReference>
<feature type="transmembrane region" description="Helical" evidence="6">
    <location>
        <begin position="145"/>
        <end position="171"/>
    </location>
</feature>
<keyword evidence="6" id="KW-1003">Cell membrane</keyword>
<name>A0A523YLF8_UNCAE</name>
<dbReference type="GO" id="GO:0051301">
    <property type="term" value="P:cell division"/>
    <property type="evidence" value="ECO:0007669"/>
    <property type="project" value="UniProtKB-KW"/>
</dbReference>
<evidence type="ECO:0000256" key="3">
    <source>
        <dbReference type="ARBA" id="ARBA00022692"/>
    </source>
</evidence>
<dbReference type="AlphaFoldDB" id="A0A523YLF8"/>
<dbReference type="GO" id="GO:0051992">
    <property type="term" value="F:UDP-N-acetylmuramoyl-L-alanyl-D-glutamyl-meso-2,6-diaminopimelyl-D-alanyl-D-alanine:undecaprenyl-phosphate transferase activity"/>
    <property type="evidence" value="ECO:0007669"/>
    <property type="project" value="RHEA"/>
</dbReference>
<evidence type="ECO:0000256" key="2">
    <source>
        <dbReference type="ARBA" id="ARBA00022679"/>
    </source>
</evidence>
<protein>
    <recommendedName>
        <fullName evidence="6 7">Phospho-N-acetylmuramoyl-pentapeptide-transferase</fullName>
        <ecNumber evidence="6 7">2.7.8.13</ecNumber>
    </recommendedName>
    <alternativeName>
        <fullName evidence="6">UDP-MurNAc-pentapeptide phosphotransferase</fullName>
    </alternativeName>
</protein>
<keyword evidence="6" id="KW-0133">Cell shape</keyword>
<sequence>MPFYLISSLWVRIVATALLSLALSLLGGKICIKKFKEAGWVDYVRRFTPSTHREKRGIPVAGGIFIIVALLLSLLVFGNFTNKLILLILFVSLFLGLIGFWDDEIKILKKSSRGLRIRTKLVIQLIPALAVALFLYYQPFFDTHLYIPFTGASLALGWGYIPLIVLILMCVPISVNITDGLDGLVAGCMLFAGIAYGVLAYVAGATYFHGYVNTHHVPGAQELMVFWAALLGATLGFLWYNRYPAKVFMGETGAQFLGGALAMTAILIKREILLLLIGGVFVLEALSVISQVISFRLTGRRILRMSPIHHHYELKGVEEPKIVVRFWILAFLLALAGLSSLRW</sequence>
<evidence type="ECO:0000256" key="8">
    <source>
        <dbReference type="PIRSR" id="PIRSR600715-1"/>
    </source>
</evidence>
<keyword evidence="3 6" id="KW-0812">Transmembrane</keyword>
<keyword evidence="5 6" id="KW-0472">Membrane</keyword>
<keyword evidence="2 6" id="KW-0808">Transferase</keyword>
<feature type="transmembrane region" description="Helical" evidence="6">
    <location>
        <begin position="223"/>
        <end position="240"/>
    </location>
</feature>
<dbReference type="UniPathway" id="UPA00219"/>
<accession>A0A523YLF8</accession>
<evidence type="ECO:0000256" key="4">
    <source>
        <dbReference type="ARBA" id="ARBA00022989"/>
    </source>
</evidence>
<dbReference type="GO" id="GO:0008963">
    <property type="term" value="F:phospho-N-acetylmuramoyl-pentapeptide-transferase activity"/>
    <property type="evidence" value="ECO:0007669"/>
    <property type="project" value="UniProtKB-UniRule"/>
</dbReference>